<evidence type="ECO:0000313" key="3">
    <source>
        <dbReference type="Proteomes" id="UP000729402"/>
    </source>
</evidence>
<feature type="region of interest" description="Disordered" evidence="1">
    <location>
        <begin position="235"/>
        <end position="263"/>
    </location>
</feature>
<feature type="region of interest" description="Disordered" evidence="1">
    <location>
        <begin position="39"/>
        <end position="205"/>
    </location>
</feature>
<feature type="compositionally biased region" description="Basic residues" evidence="1">
    <location>
        <begin position="92"/>
        <end position="114"/>
    </location>
</feature>
<protein>
    <submittedName>
        <fullName evidence="2">Uncharacterized protein</fullName>
    </submittedName>
</protein>
<evidence type="ECO:0000256" key="1">
    <source>
        <dbReference type="SAM" id="MobiDB-lite"/>
    </source>
</evidence>
<sequence length="348" mass="37729">MSTATPRGRSSQSRARCKCAGGGDRAAPCCFNPLRCLLRCPGRGRGQRDRSTPRTPSRVRDAPVDGAKKESEEPSFFVYAMPNQGGGPAEHSKKKKKQPRIRSIRSCFLKKKNKDRNDNSAVSIRRQVLTPAPSLVAHRPRSPSPEKTQAVAPSMTQPPSPAVTENCSTNSPAPPNRIPATPRPGKQSTSSSASPFPPQWQQPKQMEGLEIVEVATGERLSAHDVGLIEMVGSSPNVSAESSVKSSLEYANNEPAPPPPRTSKRAVMVQREAAAVKSTEPARLWLNGNAETDKDSERFAGPPVAGEADELWAHNIASSRVHAVMLAETVSFTSVCLNIEVREIYKRKK</sequence>
<feature type="compositionally biased region" description="Polar residues" evidence="1">
    <location>
        <begin position="235"/>
        <end position="249"/>
    </location>
</feature>
<comment type="caution">
    <text evidence="2">The sequence shown here is derived from an EMBL/GenBank/DDBJ whole genome shotgun (WGS) entry which is preliminary data.</text>
</comment>
<feature type="compositionally biased region" description="Polar residues" evidence="1">
    <location>
        <begin position="1"/>
        <end position="14"/>
    </location>
</feature>
<feature type="region of interest" description="Disordered" evidence="1">
    <location>
        <begin position="278"/>
        <end position="302"/>
    </location>
</feature>
<organism evidence="2 3">
    <name type="scientific">Zizania palustris</name>
    <name type="common">Northern wild rice</name>
    <dbReference type="NCBI Taxonomy" id="103762"/>
    <lineage>
        <taxon>Eukaryota</taxon>
        <taxon>Viridiplantae</taxon>
        <taxon>Streptophyta</taxon>
        <taxon>Embryophyta</taxon>
        <taxon>Tracheophyta</taxon>
        <taxon>Spermatophyta</taxon>
        <taxon>Magnoliopsida</taxon>
        <taxon>Liliopsida</taxon>
        <taxon>Poales</taxon>
        <taxon>Poaceae</taxon>
        <taxon>BOP clade</taxon>
        <taxon>Oryzoideae</taxon>
        <taxon>Oryzeae</taxon>
        <taxon>Zizaniinae</taxon>
        <taxon>Zizania</taxon>
    </lineage>
</organism>
<dbReference type="AlphaFoldDB" id="A0A8J5SHM1"/>
<name>A0A8J5SHM1_ZIZPA</name>
<reference evidence="2" key="1">
    <citation type="journal article" date="2021" name="bioRxiv">
        <title>Whole Genome Assembly and Annotation of Northern Wild Rice, Zizania palustris L., Supports a Whole Genome Duplication in the Zizania Genus.</title>
        <authorList>
            <person name="Haas M."/>
            <person name="Kono T."/>
            <person name="Macchietto M."/>
            <person name="Millas R."/>
            <person name="McGilp L."/>
            <person name="Shao M."/>
            <person name="Duquette J."/>
            <person name="Hirsch C.N."/>
            <person name="Kimball J."/>
        </authorList>
    </citation>
    <scope>NUCLEOTIDE SEQUENCE</scope>
    <source>
        <tissue evidence="2">Fresh leaf tissue</tissue>
    </source>
</reference>
<feature type="compositionally biased region" description="Basic and acidic residues" evidence="1">
    <location>
        <begin position="46"/>
        <end position="72"/>
    </location>
</feature>
<gene>
    <name evidence="2" type="ORF">GUJ93_ZPchr0003g17380</name>
</gene>
<keyword evidence="3" id="KW-1185">Reference proteome</keyword>
<dbReference type="EMBL" id="JAAALK010000286">
    <property type="protein sequence ID" value="KAG8063683.1"/>
    <property type="molecule type" value="Genomic_DNA"/>
</dbReference>
<reference evidence="2" key="2">
    <citation type="submission" date="2021-02" db="EMBL/GenBank/DDBJ databases">
        <authorList>
            <person name="Kimball J.A."/>
            <person name="Haas M.W."/>
            <person name="Macchietto M."/>
            <person name="Kono T."/>
            <person name="Duquette J."/>
            <person name="Shao M."/>
        </authorList>
    </citation>
    <scope>NUCLEOTIDE SEQUENCE</scope>
    <source>
        <tissue evidence="2">Fresh leaf tissue</tissue>
    </source>
</reference>
<dbReference type="OrthoDB" id="691293at2759"/>
<evidence type="ECO:0000313" key="2">
    <source>
        <dbReference type="EMBL" id="KAG8063683.1"/>
    </source>
</evidence>
<proteinExistence type="predicted"/>
<feature type="region of interest" description="Disordered" evidence="1">
    <location>
        <begin position="1"/>
        <end position="26"/>
    </location>
</feature>
<dbReference type="Proteomes" id="UP000729402">
    <property type="component" value="Unassembled WGS sequence"/>
</dbReference>
<accession>A0A8J5SHM1</accession>